<dbReference type="AlphaFoldDB" id="A0A024TVH5"/>
<evidence type="ECO:0000313" key="1">
    <source>
        <dbReference type="EMBL" id="ETV97342.1"/>
    </source>
</evidence>
<dbReference type="GeneID" id="20086729"/>
<dbReference type="EMBL" id="KI913973">
    <property type="protein sequence ID" value="ETV97342.1"/>
    <property type="molecule type" value="Genomic_DNA"/>
</dbReference>
<protein>
    <submittedName>
        <fullName evidence="1">Uncharacterized protein</fullName>
    </submittedName>
</protein>
<dbReference type="VEuPathDB" id="FungiDB:H310_09679"/>
<organism evidence="1">
    <name type="scientific">Aphanomyces invadans</name>
    <dbReference type="NCBI Taxonomy" id="157072"/>
    <lineage>
        <taxon>Eukaryota</taxon>
        <taxon>Sar</taxon>
        <taxon>Stramenopiles</taxon>
        <taxon>Oomycota</taxon>
        <taxon>Saprolegniomycetes</taxon>
        <taxon>Saprolegniales</taxon>
        <taxon>Verrucalvaceae</taxon>
        <taxon>Aphanomyces</taxon>
    </lineage>
</organism>
<dbReference type="RefSeq" id="XP_008874050.1">
    <property type="nucleotide sequence ID" value="XM_008875828.1"/>
</dbReference>
<gene>
    <name evidence="1" type="ORF">H310_09679</name>
</gene>
<proteinExistence type="predicted"/>
<name>A0A024TVH5_9STRA</name>
<accession>A0A024TVH5</accession>
<sequence>MSPATCVFYGCRHPVERGMSKCSHHRNRAPCSALQCHNQAYARGRCVRHGARKKCPIPGCTSYRRASGLCLGHTATHSAQAKARHLNLPPSTQPNTTPPAATEAVDAEWVLGLEPMDFKLPPSPSWNALDSVDLAIIHILLQDTVA</sequence>
<reference evidence="1" key="1">
    <citation type="submission" date="2013-12" db="EMBL/GenBank/DDBJ databases">
        <title>The Genome Sequence of Aphanomyces invadans NJM9701.</title>
        <authorList>
            <consortium name="The Broad Institute Genomics Platform"/>
            <person name="Russ C."/>
            <person name="Tyler B."/>
            <person name="van West P."/>
            <person name="Dieguez-Uribeondo J."/>
            <person name="Young S.K."/>
            <person name="Zeng Q."/>
            <person name="Gargeya S."/>
            <person name="Fitzgerald M."/>
            <person name="Abouelleil A."/>
            <person name="Alvarado L."/>
            <person name="Chapman S.B."/>
            <person name="Gainer-Dewar J."/>
            <person name="Goldberg J."/>
            <person name="Griggs A."/>
            <person name="Gujja S."/>
            <person name="Hansen M."/>
            <person name="Howarth C."/>
            <person name="Imamovic A."/>
            <person name="Ireland A."/>
            <person name="Larimer J."/>
            <person name="McCowan C."/>
            <person name="Murphy C."/>
            <person name="Pearson M."/>
            <person name="Poon T.W."/>
            <person name="Priest M."/>
            <person name="Roberts A."/>
            <person name="Saif S."/>
            <person name="Shea T."/>
            <person name="Sykes S."/>
            <person name="Wortman J."/>
            <person name="Nusbaum C."/>
            <person name="Birren B."/>
        </authorList>
    </citation>
    <scope>NUCLEOTIDE SEQUENCE [LARGE SCALE GENOMIC DNA]</scope>
    <source>
        <strain evidence="1">NJM9701</strain>
    </source>
</reference>